<dbReference type="Proteomes" id="UP000663829">
    <property type="component" value="Unassembled WGS sequence"/>
</dbReference>
<evidence type="ECO:0000259" key="2">
    <source>
        <dbReference type="PROSITE" id="PS50918"/>
    </source>
</evidence>
<feature type="domain" description="WWE" evidence="2">
    <location>
        <begin position="16"/>
        <end position="99"/>
    </location>
</feature>
<evidence type="ECO:0000313" key="3">
    <source>
        <dbReference type="EMBL" id="CAF1652677.1"/>
    </source>
</evidence>
<keyword evidence="5" id="KW-1185">Reference proteome</keyword>
<dbReference type="AlphaFoldDB" id="A0A816EW43"/>
<dbReference type="EMBL" id="CAJOBC010123304">
    <property type="protein sequence ID" value="CAF4584128.1"/>
    <property type="molecule type" value="Genomic_DNA"/>
</dbReference>
<protein>
    <recommendedName>
        <fullName evidence="2">WWE domain-containing protein</fullName>
    </recommendedName>
</protein>
<evidence type="ECO:0000313" key="4">
    <source>
        <dbReference type="EMBL" id="CAF4584128.1"/>
    </source>
</evidence>
<comment type="caution">
    <text evidence="3">The sequence shown here is derived from an EMBL/GenBank/DDBJ whole genome shotgun (WGS) entry which is preliminary data.</text>
</comment>
<feature type="non-terminal residue" evidence="3">
    <location>
        <position position="1"/>
    </location>
</feature>
<dbReference type="PROSITE" id="PS50918">
    <property type="entry name" value="WWE"/>
    <property type="match status" value="1"/>
</dbReference>
<name>A0A816EW43_9BILA</name>
<dbReference type="Proteomes" id="UP000681722">
    <property type="component" value="Unassembled WGS sequence"/>
</dbReference>
<feature type="compositionally biased region" description="Low complexity" evidence="1">
    <location>
        <begin position="1"/>
        <end position="12"/>
    </location>
</feature>
<proteinExistence type="predicted"/>
<organism evidence="3 5">
    <name type="scientific">Didymodactylos carnosus</name>
    <dbReference type="NCBI Taxonomy" id="1234261"/>
    <lineage>
        <taxon>Eukaryota</taxon>
        <taxon>Metazoa</taxon>
        <taxon>Spiralia</taxon>
        <taxon>Gnathifera</taxon>
        <taxon>Rotifera</taxon>
        <taxon>Eurotatoria</taxon>
        <taxon>Bdelloidea</taxon>
        <taxon>Philodinida</taxon>
        <taxon>Philodinidae</taxon>
        <taxon>Didymodactylos</taxon>
    </lineage>
</organism>
<feature type="region of interest" description="Disordered" evidence="1">
    <location>
        <begin position="1"/>
        <end position="28"/>
    </location>
</feature>
<gene>
    <name evidence="3" type="ORF">GPM918_LOCUS45600</name>
    <name evidence="4" type="ORF">SRO942_LOCUS48254</name>
</gene>
<sequence length="100" mass="11853">YINNIQRNTRTNNLRKIERKPVPSPKTQDWFFENEHGQWTLYQSLIQDRIEQAYQSYTTMAGSSTIDIQFPGRPEIYEVNFRNGTQTNKTTAAIKKIKRQ</sequence>
<evidence type="ECO:0000256" key="1">
    <source>
        <dbReference type="SAM" id="MobiDB-lite"/>
    </source>
</evidence>
<dbReference type="InterPro" id="IPR037197">
    <property type="entry name" value="WWE_dom_sf"/>
</dbReference>
<evidence type="ECO:0000313" key="5">
    <source>
        <dbReference type="Proteomes" id="UP000663829"/>
    </source>
</evidence>
<reference evidence="3" key="1">
    <citation type="submission" date="2021-02" db="EMBL/GenBank/DDBJ databases">
        <authorList>
            <person name="Nowell W R."/>
        </authorList>
    </citation>
    <scope>NUCLEOTIDE SEQUENCE</scope>
</reference>
<dbReference type="SUPFAM" id="SSF117839">
    <property type="entry name" value="WWE domain"/>
    <property type="match status" value="1"/>
</dbReference>
<dbReference type="InterPro" id="IPR004170">
    <property type="entry name" value="WWE_dom"/>
</dbReference>
<accession>A0A816EW43</accession>
<dbReference type="Gene3D" id="3.30.720.50">
    <property type="match status" value="1"/>
</dbReference>
<dbReference type="EMBL" id="CAJNOQ010052147">
    <property type="protein sequence ID" value="CAF1652677.1"/>
    <property type="molecule type" value="Genomic_DNA"/>
</dbReference>
<dbReference type="Pfam" id="PF02825">
    <property type="entry name" value="WWE"/>
    <property type="match status" value="1"/>
</dbReference>